<evidence type="ECO:0000313" key="4">
    <source>
        <dbReference type="Proteomes" id="UP000323257"/>
    </source>
</evidence>
<keyword evidence="4" id="KW-1185">Reference proteome</keyword>
<proteinExistence type="predicted"/>
<comment type="caution">
    <text evidence="3">The sequence shown here is derived from an EMBL/GenBank/DDBJ whole genome shotgun (WGS) entry which is preliminary data.</text>
</comment>
<dbReference type="GO" id="GO:0005840">
    <property type="term" value="C:ribosome"/>
    <property type="evidence" value="ECO:0007669"/>
    <property type="project" value="UniProtKB-KW"/>
</dbReference>
<dbReference type="OrthoDB" id="9794566at2"/>
<evidence type="ECO:0000259" key="2">
    <source>
        <dbReference type="PROSITE" id="PS51186"/>
    </source>
</evidence>
<keyword evidence="1" id="KW-0808">Transferase</keyword>
<dbReference type="GO" id="GO:0008080">
    <property type="term" value="F:N-acetyltransferase activity"/>
    <property type="evidence" value="ECO:0007669"/>
    <property type="project" value="InterPro"/>
</dbReference>
<organism evidence="3 4">
    <name type="scientific">Paenibacillus methanolicus</name>
    <dbReference type="NCBI Taxonomy" id="582686"/>
    <lineage>
        <taxon>Bacteria</taxon>
        <taxon>Bacillati</taxon>
        <taxon>Bacillota</taxon>
        <taxon>Bacilli</taxon>
        <taxon>Bacillales</taxon>
        <taxon>Paenibacillaceae</taxon>
        <taxon>Paenibacillus</taxon>
    </lineage>
</organism>
<dbReference type="Proteomes" id="UP000323257">
    <property type="component" value="Unassembled WGS sequence"/>
</dbReference>
<accession>A0A5S5CAY9</accession>
<dbReference type="CDD" id="cd04301">
    <property type="entry name" value="NAT_SF"/>
    <property type="match status" value="1"/>
</dbReference>
<dbReference type="PROSITE" id="PS51186">
    <property type="entry name" value="GNAT"/>
    <property type="match status" value="1"/>
</dbReference>
<keyword evidence="3" id="KW-0687">Ribonucleoprotein</keyword>
<dbReference type="PANTHER" id="PTHR13947:SF37">
    <property type="entry name" value="LD18367P"/>
    <property type="match status" value="1"/>
</dbReference>
<dbReference type="AlphaFoldDB" id="A0A5S5CAY9"/>
<reference evidence="3 4" key="1">
    <citation type="submission" date="2019-07" db="EMBL/GenBank/DDBJ databases">
        <title>Genomic Encyclopedia of Type Strains, Phase III (KMG-III): the genomes of soil and plant-associated and newly described type strains.</title>
        <authorList>
            <person name="Whitman W."/>
        </authorList>
    </citation>
    <scope>NUCLEOTIDE SEQUENCE [LARGE SCALE GENOMIC DNA]</scope>
    <source>
        <strain evidence="3 4">BL24</strain>
    </source>
</reference>
<keyword evidence="3" id="KW-0689">Ribosomal protein</keyword>
<feature type="domain" description="N-acetyltransferase" evidence="2">
    <location>
        <begin position="108"/>
        <end position="261"/>
    </location>
</feature>
<evidence type="ECO:0000313" key="3">
    <source>
        <dbReference type="EMBL" id="TYP75662.1"/>
    </source>
</evidence>
<name>A0A5S5CAY9_9BACL</name>
<dbReference type="PANTHER" id="PTHR13947">
    <property type="entry name" value="GNAT FAMILY N-ACETYLTRANSFERASE"/>
    <property type="match status" value="1"/>
</dbReference>
<dbReference type="InterPro" id="IPR000182">
    <property type="entry name" value="GNAT_dom"/>
</dbReference>
<evidence type="ECO:0000256" key="1">
    <source>
        <dbReference type="ARBA" id="ARBA00022679"/>
    </source>
</evidence>
<gene>
    <name evidence="3" type="ORF">BCM02_104343</name>
</gene>
<dbReference type="InterPro" id="IPR016181">
    <property type="entry name" value="Acyl_CoA_acyltransferase"/>
</dbReference>
<dbReference type="RefSeq" id="WP_148929579.1">
    <property type="nucleotide sequence ID" value="NZ_VNHS01000004.1"/>
</dbReference>
<protein>
    <submittedName>
        <fullName evidence="3">Ribosomal protein S18 acetylase RimI-like enzyme</fullName>
    </submittedName>
</protein>
<dbReference type="Pfam" id="PF00583">
    <property type="entry name" value="Acetyltransf_1"/>
    <property type="match status" value="1"/>
</dbReference>
<dbReference type="InterPro" id="IPR050769">
    <property type="entry name" value="NAT_camello-type"/>
</dbReference>
<dbReference type="EMBL" id="VNHS01000004">
    <property type="protein sequence ID" value="TYP75662.1"/>
    <property type="molecule type" value="Genomic_DNA"/>
</dbReference>
<dbReference type="Gene3D" id="3.40.630.30">
    <property type="match status" value="1"/>
</dbReference>
<sequence length="261" mass="30177">MYKPTNSIGKSKNTSFEAFHLLWDSEYFGIHAAKVILEQEVPVNEQREIMEFINGHKFDFLTIVNKHNISENNRWLGIETNAFITDVNVQYSKKLRRGSSPVDYGISISISNCVQRNNRLLEIAKKTFKHSRFFNDPWLSQQKAKDIYSQWTNNAFNQLERYFAVAELDNNSVGFLLFSIVSKQHAIIELIAVDENYKGKRVGKALIDAFESYVALRGVEYIRVGTQMDNISAGRFYVSCGYQLESCNSIFHYWPNKKLAD</sequence>
<dbReference type="SUPFAM" id="SSF55729">
    <property type="entry name" value="Acyl-CoA N-acyltransferases (Nat)"/>
    <property type="match status" value="1"/>
</dbReference>